<feature type="transmembrane region" description="Helical" evidence="1">
    <location>
        <begin position="56"/>
        <end position="73"/>
    </location>
</feature>
<protein>
    <submittedName>
        <fullName evidence="2">Uncharacterized protein</fullName>
    </submittedName>
</protein>
<dbReference type="Proteomes" id="UP001055580">
    <property type="component" value="Chromosome"/>
</dbReference>
<feature type="transmembrane region" description="Helical" evidence="1">
    <location>
        <begin position="79"/>
        <end position="98"/>
    </location>
</feature>
<name>A0ABY4TV99_9SPHN</name>
<keyword evidence="1" id="KW-1133">Transmembrane helix</keyword>
<reference evidence="2" key="1">
    <citation type="submission" date="2022-05" db="EMBL/GenBank/DDBJ databases">
        <title>Sphingomonas sp. strain RMG20 Genome sequencing and assembly.</title>
        <authorList>
            <person name="Kim I."/>
        </authorList>
    </citation>
    <scope>NUCLEOTIDE SEQUENCE</scope>
    <source>
        <strain evidence="2">RMG20</strain>
    </source>
</reference>
<dbReference type="EMBL" id="CP098401">
    <property type="protein sequence ID" value="URW75417.1"/>
    <property type="molecule type" value="Genomic_DNA"/>
</dbReference>
<keyword evidence="1" id="KW-0472">Membrane</keyword>
<keyword evidence="3" id="KW-1185">Reference proteome</keyword>
<proteinExistence type="predicted"/>
<sequence length="113" mass="11346">MLGIVALVAALIAVGTALYRLSAGAPPALRTVQLVAALVAGVLGILWWHGTGDSRWLVGGVLLIGAAVPGHVAGKRRGVAIAALILLVLGVALYGIAVTRPMAPQLVLSRAAT</sequence>
<keyword evidence="1" id="KW-0812">Transmembrane</keyword>
<accession>A0ABY4TV99</accession>
<feature type="transmembrane region" description="Helical" evidence="1">
    <location>
        <begin position="32"/>
        <end position="49"/>
    </location>
</feature>
<evidence type="ECO:0000256" key="1">
    <source>
        <dbReference type="SAM" id="Phobius"/>
    </source>
</evidence>
<evidence type="ECO:0000313" key="3">
    <source>
        <dbReference type="Proteomes" id="UP001055580"/>
    </source>
</evidence>
<evidence type="ECO:0000313" key="2">
    <source>
        <dbReference type="EMBL" id="URW75417.1"/>
    </source>
</evidence>
<dbReference type="RefSeq" id="WP_250751584.1">
    <property type="nucleotide sequence ID" value="NZ_CP098401.1"/>
</dbReference>
<organism evidence="2 3">
    <name type="scientific">Sphingomonas donggukensis</name>
    <dbReference type="NCBI Taxonomy" id="2949093"/>
    <lineage>
        <taxon>Bacteria</taxon>
        <taxon>Pseudomonadati</taxon>
        <taxon>Pseudomonadota</taxon>
        <taxon>Alphaproteobacteria</taxon>
        <taxon>Sphingomonadales</taxon>
        <taxon>Sphingomonadaceae</taxon>
        <taxon>Sphingomonas</taxon>
    </lineage>
</organism>
<gene>
    <name evidence="2" type="ORF">M9980_12900</name>
</gene>